<evidence type="ECO:0000313" key="3">
    <source>
        <dbReference type="Proteomes" id="UP000240708"/>
    </source>
</evidence>
<evidence type="ECO:0000313" key="2">
    <source>
        <dbReference type="EMBL" id="PSL07875.1"/>
    </source>
</evidence>
<dbReference type="RefSeq" id="WP_106565913.1">
    <property type="nucleotide sequence ID" value="NZ_PYGF01000001.1"/>
</dbReference>
<feature type="compositionally biased region" description="Basic and acidic residues" evidence="1">
    <location>
        <begin position="174"/>
        <end position="201"/>
    </location>
</feature>
<gene>
    <name evidence="2" type="ORF">CLV48_101814</name>
</gene>
<reference evidence="2 3" key="1">
    <citation type="submission" date="2018-03" db="EMBL/GenBank/DDBJ databases">
        <title>Genomic Encyclopedia of Archaeal and Bacterial Type Strains, Phase II (KMG-II): from individual species to whole genera.</title>
        <authorList>
            <person name="Goeker M."/>
        </authorList>
    </citation>
    <scope>NUCLEOTIDE SEQUENCE [LARGE SCALE GENOMIC DNA]</scope>
    <source>
        <strain evidence="2 3">DSM 28057</strain>
    </source>
</reference>
<dbReference type="OrthoDB" id="594666at2"/>
<feature type="region of interest" description="Disordered" evidence="1">
    <location>
        <begin position="174"/>
        <end position="213"/>
    </location>
</feature>
<protein>
    <recommendedName>
        <fullName evidence="4">Tetratricopeptide repeat protein</fullName>
    </recommendedName>
</protein>
<dbReference type="Proteomes" id="UP000240708">
    <property type="component" value="Unassembled WGS sequence"/>
</dbReference>
<sequence length="321" mass="37100">MNPIQLLGIIQNAQHLNKDDVTELLKLHETFPYFQIPKVLLAKYEFKKSTGSEIEILPWAAVTSPDRSWLKKLVETDQFFEEQSITLSKQIQELEDQKKAEDGKNFIDDLEGHLIPDNKKVASTKDLTATLKKLGEDLAQSKLKALEKLESLDKKPEIQNESIKTTTPIVEKDVTKGISEESPTEIKGEIKTEEQSEEATKKPKRRNHYKDELIESIKKKEKKEILDKKKLEQIDIIRAFSKKEIKLATLKEIEEIQKQDDLSEKSTQLNSSLITESYAKILTKQGKKDRAKEIYKKLMVKFPDKNTYFADLIKELEENKD</sequence>
<dbReference type="AlphaFoldDB" id="A0A2P8EEI6"/>
<comment type="caution">
    <text evidence="2">The sequence shown here is derived from an EMBL/GenBank/DDBJ whole genome shotgun (WGS) entry which is preliminary data.</text>
</comment>
<name>A0A2P8EEI6_9BACT</name>
<keyword evidence="3" id="KW-1185">Reference proteome</keyword>
<evidence type="ECO:0000256" key="1">
    <source>
        <dbReference type="SAM" id="MobiDB-lite"/>
    </source>
</evidence>
<proteinExistence type="predicted"/>
<dbReference type="EMBL" id="PYGF01000001">
    <property type="protein sequence ID" value="PSL07875.1"/>
    <property type="molecule type" value="Genomic_DNA"/>
</dbReference>
<evidence type="ECO:0008006" key="4">
    <source>
        <dbReference type="Google" id="ProtNLM"/>
    </source>
</evidence>
<organism evidence="2 3">
    <name type="scientific">Cecembia rubra</name>
    <dbReference type="NCBI Taxonomy" id="1485585"/>
    <lineage>
        <taxon>Bacteria</taxon>
        <taxon>Pseudomonadati</taxon>
        <taxon>Bacteroidota</taxon>
        <taxon>Cytophagia</taxon>
        <taxon>Cytophagales</taxon>
        <taxon>Cyclobacteriaceae</taxon>
        <taxon>Cecembia</taxon>
    </lineage>
</organism>
<accession>A0A2P8EEI6</accession>